<sequence length="56" mass="6217">MTSHPNTKKWLILGVIATGLLVIPRRSSQKADINLSDKNTVKTKSNIINSEQRTAK</sequence>
<organism evidence="1 2">
    <name type="scientific">Psychrobacter namhaensis</name>
    <dbReference type="NCBI Taxonomy" id="292734"/>
    <lineage>
        <taxon>Bacteria</taxon>
        <taxon>Pseudomonadati</taxon>
        <taxon>Pseudomonadota</taxon>
        <taxon>Gammaproteobacteria</taxon>
        <taxon>Moraxellales</taxon>
        <taxon>Moraxellaceae</taxon>
        <taxon>Psychrobacter</taxon>
    </lineage>
</organism>
<keyword evidence="2" id="KW-1185">Reference proteome</keyword>
<protein>
    <submittedName>
        <fullName evidence="1">Uncharacterized protein</fullName>
    </submittedName>
</protein>
<comment type="caution">
    <text evidence="1">The sequence shown here is derived from an EMBL/GenBank/DDBJ whole genome shotgun (WGS) entry which is preliminary data.</text>
</comment>
<evidence type="ECO:0000313" key="2">
    <source>
        <dbReference type="Proteomes" id="UP001620234"/>
    </source>
</evidence>
<reference evidence="1 2" key="1">
    <citation type="submission" date="2024-11" db="EMBL/GenBank/DDBJ databases">
        <title>The Natural Products Discovery Center: Release of the First 8490 Sequenced Strains for Exploring Actinobacteria Biosynthetic Diversity.</title>
        <authorList>
            <person name="Kalkreuter E."/>
            <person name="Kautsar S.A."/>
            <person name="Yang D."/>
            <person name="Bader C.D."/>
            <person name="Teijaro C.N."/>
            <person name="Fluegel L."/>
            <person name="Davis C.M."/>
            <person name="Simpson J.R."/>
            <person name="Lauterbach L."/>
            <person name="Steele A.D."/>
            <person name="Gui C."/>
            <person name="Meng S."/>
            <person name="Li G."/>
            <person name="Viehrig K."/>
            <person name="Ye F."/>
            <person name="Su P."/>
            <person name="Kiefer A.F."/>
            <person name="Nichols A."/>
            <person name="Cepeda A.J."/>
            <person name="Yan W."/>
            <person name="Fan B."/>
            <person name="Jiang Y."/>
            <person name="Adhikari A."/>
            <person name="Zheng C.-J."/>
            <person name="Schuster L."/>
            <person name="Cowan T.M."/>
            <person name="Smanski M.J."/>
            <person name="Chevrette M.G."/>
            <person name="De Carvalho L.P.S."/>
            <person name="Shen B."/>
        </authorList>
    </citation>
    <scope>NUCLEOTIDE SEQUENCE [LARGE SCALE GENOMIC DNA]</scope>
    <source>
        <strain evidence="1 2">NPDC077433</strain>
    </source>
</reference>
<name>A0ABW8LB63_9GAMM</name>
<evidence type="ECO:0000313" key="1">
    <source>
        <dbReference type="EMBL" id="MFK4002146.1"/>
    </source>
</evidence>
<proteinExistence type="predicted"/>
<dbReference type="RefSeq" id="WP_230710729.1">
    <property type="nucleotide sequence ID" value="NZ_JBJDPD010000033.1"/>
</dbReference>
<accession>A0ABW8LB63</accession>
<gene>
    <name evidence="1" type="ORF">ACI2I3_12455</name>
</gene>
<dbReference type="EMBL" id="JBJDPD010000033">
    <property type="protein sequence ID" value="MFK4002146.1"/>
    <property type="molecule type" value="Genomic_DNA"/>
</dbReference>
<dbReference type="Proteomes" id="UP001620234">
    <property type="component" value="Unassembled WGS sequence"/>
</dbReference>